<feature type="transmembrane region" description="Helical" evidence="1">
    <location>
        <begin position="43"/>
        <end position="61"/>
    </location>
</feature>
<feature type="transmembrane region" description="Helical" evidence="1">
    <location>
        <begin position="105"/>
        <end position="123"/>
    </location>
</feature>
<evidence type="ECO:0000313" key="3">
    <source>
        <dbReference type="Proteomes" id="UP000291404"/>
    </source>
</evidence>
<dbReference type="AlphaFoldDB" id="A0A4Q9L822"/>
<dbReference type="EMBL" id="PITI01000936">
    <property type="protein sequence ID" value="TBU03365.1"/>
    <property type="molecule type" value="Genomic_DNA"/>
</dbReference>
<comment type="caution">
    <text evidence="2">The sequence shown here is derived from an EMBL/GenBank/DDBJ whole genome shotgun (WGS) entry which is preliminary data.</text>
</comment>
<reference evidence="2 3" key="1">
    <citation type="submission" date="2017-12" db="EMBL/GenBank/DDBJ databases">
        <authorList>
            <person name="Pombert J.-F."/>
            <person name="Haag K.L."/>
            <person name="Ebert D."/>
        </authorList>
    </citation>
    <scope>NUCLEOTIDE SEQUENCE [LARGE SCALE GENOMIC DNA]</scope>
    <source>
        <strain evidence="2">BE-OM-2</strain>
    </source>
</reference>
<keyword evidence="1" id="KW-0812">Transmembrane</keyword>
<sequence>MAGTSSKKILKRNNEIIKNLKNLETFVLIVSCILYRPLSINKIMIFIFKSFPELFGILFIYKSGYRKEKDKEYYVSLDSKGIISMLFDFVYISQITKILTYFYNSFYFLYFILIISIVYEFYFRFKLRK</sequence>
<organism evidence="2 3">
    <name type="scientific">Hamiltosporidium magnivora</name>
    <dbReference type="NCBI Taxonomy" id="148818"/>
    <lineage>
        <taxon>Eukaryota</taxon>
        <taxon>Fungi</taxon>
        <taxon>Fungi incertae sedis</taxon>
        <taxon>Microsporidia</taxon>
        <taxon>Dubosqiidae</taxon>
        <taxon>Hamiltosporidium</taxon>
    </lineage>
</organism>
<dbReference type="VEuPathDB" id="MicrosporidiaDB:CWI36_0936p0010"/>
<keyword evidence="1" id="KW-0472">Membrane</keyword>
<dbReference type="InterPro" id="IPR008506">
    <property type="entry name" value="SND2/TMEM208"/>
</dbReference>
<feature type="transmembrane region" description="Helical" evidence="1">
    <location>
        <begin position="20"/>
        <end position="37"/>
    </location>
</feature>
<keyword evidence="1" id="KW-1133">Transmembrane helix</keyword>
<gene>
    <name evidence="2" type="ORF">CWI36_0936p0010</name>
</gene>
<keyword evidence="3" id="KW-1185">Reference proteome</keyword>
<evidence type="ECO:0000313" key="2">
    <source>
        <dbReference type="EMBL" id="TBU03365.1"/>
    </source>
</evidence>
<name>A0A4Q9L822_9MICR</name>
<dbReference type="VEuPathDB" id="MicrosporidiaDB:CWI39_1708p0010"/>
<protein>
    <submittedName>
        <fullName evidence="2">Putative DUF788 domain-containing protein</fullName>
    </submittedName>
</protein>
<accession>A0A4Q9L822</accession>
<proteinExistence type="predicted"/>
<evidence type="ECO:0000256" key="1">
    <source>
        <dbReference type="SAM" id="Phobius"/>
    </source>
</evidence>
<dbReference type="Proteomes" id="UP000291404">
    <property type="component" value="Unassembled WGS sequence"/>
</dbReference>
<dbReference type="Pfam" id="PF05620">
    <property type="entry name" value="TMEM208_SND2"/>
    <property type="match status" value="1"/>
</dbReference>